<dbReference type="GO" id="GO:0005310">
    <property type="term" value="F:dicarboxylic acid transmembrane transporter activity"/>
    <property type="evidence" value="ECO:0007669"/>
    <property type="project" value="UniProtKB-ARBA"/>
</dbReference>
<proteinExistence type="inferred from homology"/>
<feature type="transmembrane region" description="Helical" evidence="6">
    <location>
        <begin position="12"/>
        <end position="31"/>
    </location>
</feature>
<protein>
    <recommendedName>
        <fullName evidence="9">Citrate transporter-like domain-containing protein</fullName>
    </recommendedName>
</protein>
<evidence type="ECO:0000256" key="3">
    <source>
        <dbReference type="ARBA" id="ARBA00022692"/>
    </source>
</evidence>
<feature type="transmembrane region" description="Helical" evidence="6">
    <location>
        <begin position="397"/>
        <end position="412"/>
    </location>
</feature>
<evidence type="ECO:0000256" key="5">
    <source>
        <dbReference type="ARBA" id="ARBA00023136"/>
    </source>
</evidence>
<sequence length="565" mass="62455">MATIVQQLWSIRVVLLLVTTPMLLLPLPLYIGSQEAKAAFVLLLMAIMWVTEALPISVTALFPVFLFPMLGVVTAKEIAPEYMSDTLMIFIGGLIMATAIEVWDIHKLVALRILLLVGSKPRWLMLGLMIPTWFLSMFVSNTATTAMMIPIAQALLVQLKETHKLLKHISGRINQTILLFDRKDEEEDGDKQFKNVGKAISLCICYAANCGGIGALTGTGPNLVLKNYADDIYSKNGLKSPINYATWMAFGLPLAFLVLIVTWVWLQIFFLRCSDVSSCYQKNKEEKKDNKVHLLVKEQYDALGPISYAQKNVLVLFTVLVICWISRDLGGVGGWGNLFRNGYVLYVKDSTPAILIAVILFFLPSELPAIFCCRKLKDARVKTPRPLLLWQDAHEKLPWGIFILLGGGFALAKGCEVSGLSTWIGLQLAVFAGLNKWLMLLILCYICEFLTEFISNVALATLMVPILGNLAIATGVNPLFYILPAAVSTSFAYMLPVATAPNALCFSYGHIKVIDMAIAGFFMNVVAIPLLVFATFTWGDALFNFDVSPFHNGTTFINNTLIATI</sequence>
<feature type="transmembrane region" description="Helical" evidence="6">
    <location>
        <begin position="86"/>
        <end position="103"/>
    </location>
</feature>
<dbReference type="AlphaFoldDB" id="V3ZQW5"/>
<name>V3ZQW5_LOTGI</name>
<feature type="transmembrane region" description="Helical" evidence="6">
    <location>
        <begin position="244"/>
        <end position="266"/>
    </location>
</feature>
<keyword evidence="4 6" id="KW-1133">Transmembrane helix</keyword>
<organism evidence="7 8">
    <name type="scientific">Lottia gigantea</name>
    <name type="common">Giant owl limpet</name>
    <dbReference type="NCBI Taxonomy" id="225164"/>
    <lineage>
        <taxon>Eukaryota</taxon>
        <taxon>Metazoa</taxon>
        <taxon>Spiralia</taxon>
        <taxon>Lophotrochozoa</taxon>
        <taxon>Mollusca</taxon>
        <taxon>Gastropoda</taxon>
        <taxon>Patellogastropoda</taxon>
        <taxon>Lottioidea</taxon>
        <taxon>Lottiidae</taxon>
        <taxon>Lottia</taxon>
    </lineage>
</organism>
<feature type="transmembrane region" description="Helical" evidence="6">
    <location>
        <begin position="313"/>
        <end position="333"/>
    </location>
</feature>
<evidence type="ECO:0000313" key="7">
    <source>
        <dbReference type="EMBL" id="ESO83286.1"/>
    </source>
</evidence>
<dbReference type="Proteomes" id="UP000030746">
    <property type="component" value="Unassembled WGS sequence"/>
</dbReference>
<dbReference type="OMA" id="KTGMMMN"/>
<dbReference type="CDD" id="cd01115">
    <property type="entry name" value="SLC13_permease"/>
    <property type="match status" value="1"/>
</dbReference>
<keyword evidence="8" id="KW-1185">Reference proteome</keyword>
<dbReference type="KEGG" id="lgi:LOTGIDRAFT_133716"/>
<feature type="transmembrane region" description="Helical" evidence="6">
    <location>
        <begin position="453"/>
        <end position="473"/>
    </location>
</feature>
<reference evidence="7 8" key="1">
    <citation type="journal article" date="2013" name="Nature">
        <title>Insights into bilaterian evolution from three spiralian genomes.</title>
        <authorList>
            <person name="Simakov O."/>
            <person name="Marletaz F."/>
            <person name="Cho S.J."/>
            <person name="Edsinger-Gonzales E."/>
            <person name="Havlak P."/>
            <person name="Hellsten U."/>
            <person name="Kuo D.H."/>
            <person name="Larsson T."/>
            <person name="Lv J."/>
            <person name="Arendt D."/>
            <person name="Savage R."/>
            <person name="Osoegawa K."/>
            <person name="de Jong P."/>
            <person name="Grimwood J."/>
            <person name="Chapman J.A."/>
            <person name="Shapiro H."/>
            <person name="Aerts A."/>
            <person name="Otillar R.P."/>
            <person name="Terry A.Y."/>
            <person name="Boore J.L."/>
            <person name="Grigoriev I.V."/>
            <person name="Lindberg D.R."/>
            <person name="Seaver E.C."/>
            <person name="Weisblat D.A."/>
            <person name="Putnam N.H."/>
            <person name="Rokhsar D.S."/>
        </authorList>
    </citation>
    <scope>NUCLEOTIDE SEQUENCE [LARGE SCALE GENOMIC DNA]</scope>
</reference>
<dbReference type="Pfam" id="PF00939">
    <property type="entry name" value="Na_sulph_symp"/>
    <property type="match status" value="1"/>
</dbReference>
<keyword evidence="3 6" id="KW-0812">Transmembrane</keyword>
<evidence type="ECO:0000313" key="8">
    <source>
        <dbReference type="Proteomes" id="UP000030746"/>
    </source>
</evidence>
<feature type="transmembrane region" description="Helical" evidence="6">
    <location>
        <begin position="479"/>
        <end position="504"/>
    </location>
</feature>
<keyword evidence="5 6" id="KW-0472">Membrane</keyword>
<comment type="similarity">
    <text evidence="2">Belongs to the SLC13A/DASS transporter (TC 2.A.47) family. NADC subfamily.</text>
</comment>
<accession>V3ZQW5</accession>
<feature type="transmembrane region" description="Helical" evidence="6">
    <location>
        <begin position="123"/>
        <end position="140"/>
    </location>
</feature>
<dbReference type="InterPro" id="IPR001898">
    <property type="entry name" value="SLC13A/DASS"/>
</dbReference>
<feature type="transmembrane region" description="Helical" evidence="6">
    <location>
        <begin position="353"/>
        <end position="376"/>
    </location>
</feature>
<dbReference type="HOGENOM" id="CLU_005170_9_1_1"/>
<feature type="transmembrane region" description="Helical" evidence="6">
    <location>
        <begin position="516"/>
        <end position="538"/>
    </location>
</feature>
<evidence type="ECO:0000256" key="6">
    <source>
        <dbReference type="SAM" id="Phobius"/>
    </source>
</evidence>
<feature type="transmembrane region" description="Helical" evidence="6">
    <location>
        <begin position="38"/>
        <end position="66"/>
    </location>
</feature>
<dbReference type="RefSeq" id="XP_009066041.1">
    <property type="nucleotide sequence ID" value="XM_009067793.1"/>
</dbReference>
<feature type="transmembrane region" description="Helical" evidence="6">
    <location>
        <begin position="424"/>
        <end position="446"/>
    </location>
</feature>
<evidence type="ECO:0000256" key="4">
    <source>
        <dbReference type="ARBA" id="ARBA00022989"/>
    </source>
</evidence>
<dbReference type="PANTHER" id="PTHR10283">
    <property type="entry name" value="SOLUTE CARRIER FAMILY 13 MEMBER"/>
    <property type="match status" value="1"/>
</dbReference>
<dbReference type="GO" id="GO:0005886">
    <property type="term" value="C:plasma membrane"/>
    <property type="evidence" value="ECO:0007669"/>
    <property type="project" value="TreeGrafter"/>
</dbReference>
<dbReference type="GO" id="GO:0015556">
    <property type="term" value="F:C4-dicarboxylate transmembrane transporter activity"/>
    <property type="evidence" value="ECO:0007669"/>
    <property type="project" value="UniProtKB-ARBA"/>
</dbReference>
<gene>
    <name evidence="7" type="ORF">LOTGIDRAFT_133716</name>
</gene>
<dbReference type="EMBL" id="KB203738">
    <property type="protein sequence ID" value="ESO83286.1"/>
    <property type="molecule type" value="Genomic_DNA"/>
</dbReference>
<dbReference type="GeneID" id="20233475"/>
<evidence type="ECO:0000256" key="1">
    <source>
        <dbReference type="ARBA" id="ARBA00004141"/>
    </source>
</evidence>
<dbReference type="OrthoDB" id="6493944at2759"/>
<evidence type="ECO:0000256" key="2">
    <source>
        <dbReference type="ARBA" id="ARBA00006772"/>
    </source>
</evidence>
<dbReference type="PANTHER" id="PTHR10283:SF82">
    <property type="entry name" value="SOLUTE CARRIER FAMILY 13 MEMBER 2"/>
    <property type="match status" value="1"/>
</dbReference>
<evidence type="ECO:0008006" key="9">
    <source>
        <dbReference type="Google" id="ProtNLM"/>
    </source>
</evidence>
<dbReference type="CTD" id="20233475"/>
<comment type="subcellular location">
    <subcellularLocation>
        <location evidence="1">Membrane</location>
        <topology evidence="1">Multi-pass membrane protein</topology>
    </subcellularLocation>
</comment>